<protein>
    <submittedName>
        <fullName evidence="2">Uncharacterized protein</fullName>
    </submittedName>
</protein>
<proteinExistence type="predicted"/>
<name>A0AA38CAH4_TAXCH</name>
<evidence type="ECO:0000313" key="2">
    <source>
        <dbReference type="EMBL" id="KAH9297891.1"/>
    </source>
</evidence>
<gene>
    <name evidence="2" type="ORF">KI387_029573</name>
</gene>
<organism evidence="2 3">
    <name type="scientific">Taxus chinensis</name>
    <name type="common">Chinese yew</name>
    <name type="synonym">Taxus wallichiana var. chinensis</name>
    <dbReference type="NCBI Taxonomy" id="29808"/>
    <lineage>
        <taxon>Eukaryota</taxon>
        <taxon>Viridiplantae</taxon>
        <taxon>Streptophyta</taxon>
        <taxon>Embryophyta</taxon>
        <taxon>Tracheophyta</taxon>
        <taxon>Spermatophyta</taxon>
        <taxon>Pinopsida</taxon>
        <taxon>Pinidae</taxon>
        <taxon>Conifers II</taxon>
        <taxon>Cupressales</taxon>
        <taxon>Taxaceae</taxon>
        <taxon>Taxus</taxon>
    </lineage>
</organism>
<dbReference type="EMBL" id="JAHRHJ020000010">
    <property type="protein sequence ID" value="KAH9297891.1"/>
    <property type="molecule type" value="Genomic_DNA"/>
</dbReference>
<evidence type="ECO:0000256" key="1">
    <source>
        <dbReference type="SAM" id="MobiDB-lite"/>
    </source>
</evidence>
<dbReference type="Proteomes" id="UP000824469">
    <property type="component" value="Unassembled WGS sequence"/>
</dbReference>
<evidence type="ECO:0000313" key="3">
    <source>
        <dbReference type="Proteomes" id="UP000824469"/>
    </source>
</evidence>
<feature type="region of interest" description="Disordered" evidence="1">
    <location>
        <begin position="71"/>
        <end position="96"/>
    </location>
</feature>
<dbReference type="AlphaFoldDB" id="A0AA38CAH4"/>
<keyword evidence="3" id="KW-1185">Reference proteome</keyword>
<feature type="non-terminal residue" evidence="2">
    <location>
        <position position="1"/>
    </location>
</feature>
<reference evidence="2 3" key="1">
    <citation type="journal article" date="2021" name="Nat. Plants">
        <title>The Taxus genome provides insights into paclitaxel biosynthesis.</title>
        <authorList>
            <person name="Xiong X."/>
            <person name="Gou J."/>
            <person name="Liao Q."/>
            <person name="Li Y."/>
            <person name="Zhou Q."/>
            <person name="Bi G."/>
            <person name="Li C."/>
            <person name="Du R."/>
            <person name="Wang X."/>
            <person name="Sun T."/>
            <person name="Guo L."/>
            <person name="Liang H."/>
            <person name="Lu P."/>
            <person name="Wu Y."/>
            <person name="Zhang Z."/>
            <person name="Ro D.K."/>
            <person name="Shang Y."/>
            <person name="Huang S."/>
            <person name="Yan J."/>
        </authorList>
    </citation>
    <scope>NUCLEOTIDE SEQUENCE [LARGE SCALE GENOMIC DNA]</scope>
    <source>
        <strain evidence="2">Ta-2019</strain>
    </source>
</reference>
<accession>A0AA38CAH4</accession>
<comment type="caution">
    <text evidence="2">The sequence shown here is derived from an EMBL/GenBank/DDBJ whole genome shotgun (WGS) entry which is preliminary data.</text>
</comment>
<sequence>TVDEWRDLIHRVCTNSLMIPMDKTRVELSVDAGEPSAVGRHTDVFTPIWHVARMVSTLRTELAGYTTAERLMRSHSHGETTAAPRDPEPSVHSERQ</sequence>
<feature type="compositionally biased region" description="Basic and acidic residues" evidence="1">
    <location>
        <begin position="85"/>
        <end position="96"/>
    </location>
</feature>
<feature type="non-terminal residue" evidence="2">
    <location>
        <position position="96"/>
    </location>
</feature>